<evidence type="ECO:0000256" key="2">
    <source>
        <dbReference type="ARBA" id="ARBA00022737"/>
    </source>
</evidence>
<dbReference type="PANTHER" id="PTHR45632:SF3">
    <property type="entry name" value="KELCH-LIKE PROTEIN 32"/>
    <property type="match status" value="1"/>
</dbReference>
<dbReference type="PROSITE" id="PS51257">
    <property type="entry name" value="PROKAR_LIPOPROTEIN"/>
    <property type="match status" value="1"/>
</dbReference>
<protein>
    <submittedName>
        <fullName evidence="3">N-acetylneuraminic acid mutarotase</fullName>
    </submittedName>
</protein>
<dbReference type="PANTHER" id="PTHR45632">
    <property type="entry name" value="LD33804P"/>
    <property type="match status" value="1"/>
</dbReference>
<keyword evidence="1" id="KW-0880">Kelch repeat</keyword>
<dbReference type="InterPro" id="IPR006652">
    <property type="entry name" value="Kelch_1"/>
</dbReference>
<dbReference type="SMART" id="SM00612">
    <property type="entry name" value="Kelch"/>
    <property type="match status" value="4"/>
</dbReference>
<accession>A0A174JJL3</accession>
<gene>
    <name evidence="3" type="ORF">ERS852511_00703</name>
</gene>
<dbReference type="EMBL" id="CZAP01000002">
    <property type="protein sequence ID" value="CUO97279.1"/>
    <property type="molecule type" value="Genomic_DNA"/>
</dbReference>
<dbReference type="InterPro" id="IPR015915">
    <property type="entry name" value="Kelch-typ_b-propeller"/>
</dbReference>
<dbReference type="Gene3D" id="2.120.10.80">
    <property type="entry name" value="Kelch-type beta propeller"/>
    <property type="match status" value="2"/>
</dbReference>
<evidence type="ECO:0000256" key="1">
    <source>
        <dbReference type="ARBA" id="ARBA00022441"/>
    </source>
</evidence>
<dbReference type="AlphaFoldDB" id="A0A174JJL3"/>
<sequence length="340" mass="38703">MKHQNLLVLLITIFSVITISCSNDEEDEDLMGKWYRVSDFDGLARGEATSFTIGNKGYLTGGYDGRKHLNDLWEYDMELDFWTQKASFPGIPRSSATAFSIDTKGYFGTGYDGKNYFKDFWEYNPETNVWSSKTDYPGSARNDATAFGLSDKGYLGSGYDGNYLKDFYSYTPRTDTWEQIVSLGGSKRRGAASFVIDNIAYVCAGYNNGEYVKDFWKYDPSQKRWIQLRDISDTSDATYDNKYNSITRIYGVAFVIDGQAYLTCGGAPDLRSNTWKYSPATDLWEEVAKFKGAPRTATASFSNNDKGFIVTGKSSTYRFDDIWELHPYEYDDNDAYENRN</sequence>
<dbReference type="RefSeq" id="WP_055298616.1">
    <property type="nucleotide sequence ID" value="NZ_CZAP01000002.1"/>
</dbReference>
<dbReference type="SUPFAM" id="SSF117281">
    <property type="entry name" value="Kelch motif"/>
    <property type="match status" value="2"/>
</dbReference>
<name>A0A174JJL3_BACT4</name>
<keyword evidence="2" id="KW-0677">Repeat</keyword>
<proteinExistence type="predicted"/>
<dbReference type="Pfam" id="PF01344">
    <property type="entry name" value="Kelch_1"/>
    <property type="match status" value="2"/>
</dbReference>
<reference evidence="3 4" key="1">
    <citation type="submission" date="2015-09" db="EMBL/GenBank/DDBJ databases">
        <authorList>
            <consortium name="Pathogen Informatics"/>
        </authorList>
    </citation>
    <scope>NUCLEOTIDE SEQUENCE [LARGE SCALE GENOMIC DNA]</scope>
    <source>
        <strain evidence="3 4">2789STDY5834899</strain>
    </source>
</reference>
<evidence type="ECO:0000313" key="4">
    <source>
        <dbReference type="Proteomes" id="UP000095576"/>
    </source>
</evidence>
<dbReference type="Proteomes" id="UP000095576">
    <property type="component" value="Unassembled WGS sequence"/>
</dbReference>
<organism evidence="3 4">
    <name type="scientific">Bacteroides thetaiotaomicron</name>
    <dbReference type="NCBI Taxonomy" id="818"/>
    <lineage>
        <taxon>Bacteria</taxon>
        <taxon>Pseudomonadati</taxon>
        <taxon>Bacteroidota</taxon>
        <taxon>Bacteroidia</taxon>
        <taxon>Bacteroidales</taxon>
        <taxon>Bacteroidaceae</taxon>
        <taxon>Bacteroides</taxon>
    </lineage>
</organism>
<evidence type="ECO:0000313" key="3">
    <source>
        <dbReference type="EMBL" id="CUO97279.1"/>
    </source>
</evidence>